<evidence type="ECO:0000313" key="3">
    <source>
        <dbReference type="Proteomes" id="UP000054560"/>
    </source>
</evidence>
<dbReference type="RefSeq" id="XP_014161147.1">
    <property type="nucleotide sequence ID" value="XM_014305672.1"/>
</dbReference>
<dbReference type="AlphaFoldDB" id="A0A0L0GE06"/>
<feature type="compositionally biased region" description="Low complexity" evidence="1">
    <location>
        <begin position="42"/>
        <end position="56"/>
    </location>
</feature>
<dbReference type="GeneID" id="25901135"/>
<feature type="region of interest" description="Disordered" evidence="1">
    <location>
        <begin position="1"/>
        <end position="95"/>
    </location>
</feature>
<name>A0A0L0GE06_9EUKA</name>
<proteinExistence type="predicted"/>
<feature type="compositionally biased region" description="Basic and acidic residues" evidence="1">
    <location>
        <begin position="84"/>
        <end position="95"/>
    </location>
</feature>
<evidence type="ECO:0000256" key="1">
    <source>
        <dbReference type="SAM" id="MobiDB-lite"/>
    </source>
</evidence>
<keyword evidence="3" id="KW-1185">Reference proteome</keyword>
<dbReference type="Proteomes" id="UP000054560">
    <property type="component" value="Unassembled WGS sequence"/>
</dbReference>
<accession>A0A0L0GE06</accession>
<gene>
    <name evidence="2" type="ORF">SARC_00631</name>
</gene>
<protein>
    <submittedName>
        <fullName evidence="2">Uncharacterized protein</fullName>
    </submittedName>
</protein>
<evidence type="ECO:0000313" key="2">
    <source>
        <dbReference type="EMBL" id="KNC87245.1"/>
    </source>
</evidence>
<feature type="compositionally biased region" description="Polar residues" evidence="1">
    <location>
        <begin position="59"/>
        <end position="81"/>
    </location>
</feature>
<sequence>MRPNIIGDVNMTELPRKERNKPPHNTGRHLKMPTATRAGMYDSEGGDAATDGAGDSPARRTNQGSGSSQSTPGRNATSHCITQDGKHFPWECSKA</sequence>
<dbReference type="EMBL" id="KQ241617">
    <property type="protein sequence ID" value="KNC87245.1"/>
    <property type="molecule type" value="Genomic_DNA"/>
</dbReference>
<reference evidence="2 3" key="1">
    <citation type="submission" date="2011-02" db="EMBL/GenBank/DDBJ databases">
        <title>The Genome Sequence of Sphaeroforma arctica JP610.</title>
        <authorList>
            <consortium name="The Broad Institute Genome Sequencing Platform"/>
            <person name="Russ C."/>
            <person name="Cuomo C."/>
            <person name="Young S.K."/>
            <person name="Zeng Q."/>
            <person name="Gargeya S."/>
            <person name="Alvarado L."/>
            <person name="Berlin A."/>
            <person name="Chapman S.B."/>
            <person name="Chen Z."/>
            <person name="Freedman E."/>
            <person name="Gellesch M."/>
            <person name="Goldberg J."/>
            <person name="Griggs A."/>
            <person name="Gujja S."/>
            <person name="Heilman E."/>
            <person name="Heiman D."/>
            <person name="Howarth C."/>
            <person name="Mehta T."/>
            <person name="Neiman D."/>
            <person name="Pearson M."/>
            <person name="Roberts A."/>
            <person name="Saif S."/>
            <person name="Shea T."/>
            <person name="Shenoy N."/>
            <person name="Sisk P."/>
            <person name="Stolte C."/>
            <person name="Sykes S."/>
            <person name="White J."/>
            <person name="Yandava C."/>
            <person name="Burger G."/>
            <person name="Gray M.W."/>
            <person name="Holland P.W.H."/>
            <person name="King N."/>
            <person name="Lang F.B.F."/>
            <person name="Roger A.J."/>
            <person name="Ruiz-Trillo I."/>
            <person name="Haas B."/>
            <person name="Nusbaum C."/>
            <person name="Birren B."/>
        </authorList>
    </citation>
    <scope>NUCLEOTIDE SEQUENCE [LARGE SCALE GENOMIC DNA]</scope>
    <source>
        <strain evidence="2 3">JP610</strain>
    </source>
</reference>
<organism evidence="2 3">
    <name type="scientific">Sphaeroforma arctica JP610</name>
    <dbReference type="NCBI Taxonomy" id="667725"/>
    <lineage>
        <taxon>Eukaryota</taxon>
        <taxon>Ichthyosporea</taxon>
        <taxon>Ichthyophonida</taxon>
        <taxon>Sphaeroforma</taxon>
    </lineage>
</organism>